<keyword evidence="18" id="KW-1185">Reference proteome</keyword>
<dbReference type="InterPro" id="IPR012338">
    <property type="entry name" value="Beta-lactam/transpept-like"/>
</dbReference>
<dbReference type="PANTHER" id="PTHR21581:SF6">
    <property type="entry name" value="TRAFFICKING PROTEIN PARTICLE COMPLEX SUBUNIT 12"/>
    <property type="match status" value="1"/>
</dbReference>
<keyword evidence="5" id="KW-0645">Protease</keyword>
<keyword evidence="6 15" id="KW-0732">Signal</keyword>
<dbReference type="UniPathway" id="UPA00219"/>
<evidence type="ECO:0000256" key="6">
    <source>
        <dbReference type="ARBA" id="ARBA00022729"/>
    </source>
</evidence>
<sequence>MPFLRLAAVLTLALLAALPARAFETRANSAWVYDMTTRTVLLEKNADVPLPPASMSKLMTLELLFDALRDGRVTPDTTFAVSTRAKQMGGSTMFLNELDRPSVRELMQGIAINSGNDACVVVAEGLAGSEEAFARLMTERARALGMTDSTFANASGWPDPGQRMSMHDLGVLAAHIITTFPEYYPLFSETTYNYKDRAPANAHNRNPLLKISAADWHADGLKTGHTEEAGFGLVGSAVMGERRIVFVLSGMASDTERAQEAEAVANWAFRQFVLNTMATKGTQLAEAPVWLGAAPTVGLAPAEDVTLLLPAGAKEGVKAEAVFNGPVQAPVKAGDTLGQLVIHIPGLDEPTTVPLVATADVAEGGFLVRMKTAIGRLSARAFQAASGANS</sequence>
<feature type="domain" description="Peptidase S11 D-Ala-D-Ala carboxypeptidase A C-terminal" evidence="16">
    <location>
        <begin position="272"/>
        <end position="363"/>
    </location>
</feature>
<dbReference type="Gene3D" id="3.40.710.10">
    <property type="entry name" value="DD-peptidase/beta-lactamase superfamily"/>
    <property type="match status" value="1"/>
</dbReference>
<evidence type="ECO:0000256" key="14">
    <source>
        <dbReference type="RuleBase" id="RU004016"/>
    </source>
</evidence>
<evidence type="ECO:0000256" key="12">
    <source>
        <dbReference type="PIRSR" id="PIRSR618044-1"/>
    </source>
</evidence>
<dbReference type="SUPFAM" id="SSF56601">
    <property type="entry name" value="beta-lactamase/transpeptidase-like"/>
    <property type="match status" value="1"/>
</dbReference>
<evidence type="ECO:0000256" key="8">
    <source>
        <dbReference type="ARBA" id="ARBA00022960"/>
    </source>
</evidence>
<dbReference type="SMART" id="SM00936">
    <property type="entry name" value="PBP5_C"/>
    <property type="match status" value="1"/>
</dbReference>
<evidence type="ECO:0000256" key="10">
    <source>
        <dbReference type="ARBA" id="ARBA00023316"/>
    </source>
</evidence>
<dbReference type="GO" id="GO:0006508">
    <property type="term" value="P:proteolysis"/>
    <property type="evidence" value="ECO:0007669"/>
    <property type="project" value="UniProtKB-KW"/>
</dbReference>
<dbReference type="Gene3D" id="2.60.410.10">
    <property type="entry name" value="D-Ala-D-Ala carboxypeptidase, C-terminal domain"/>
    <property type="match status" value="1"/>
</dbReference>
<comment type="similarity">
    <text evidence="2 14">Belongs to the peptidase S11 family.</text>
</comment>
<evidence type="ECO:0000256" key="5">
    <source>
        <dbReference type="ARBA" id="ARBA00022670"/>
    </source>
</evidence>
<dbReference type="PRINTS" id="PR00725">
    <property type="entry name" value="DADACBPTASE1"/>
</dbReference>
<keyword evidence="4 17" id="KW-0121">Carboxypeptidase</keyword>
<gene>
    <name evidence="17" type="ORF">DYS74_01590</name>
</gene>
<dbReference type="Pfam" id="PF07943">
    <property type="entry name" value="PBP5_C"/>
    <property type="match status" value="1"/>
</dbReference>
<feature type="binding site" evidence="13">
    <location>
        <position position="222"/>
    </location>
    <ligand>
        <name>substrate</name>
    </ligand>
</feature>
<organism evidence="17 18">
    <name type="scientific">Paenirhodobacter hankyongi</name>
    <dbReference type="NCBI Taxonomy" id="2294033"/>
    <lineage>
        <taxon>Bacteria</taxon>
        <taxon>Pseudomonadati</taxon>
        <taxon>Pseudomonadota</taxon>
        <taxon>Alphaproteobacteria</taxon>
        <taxon>Rhodobacterales</taxon>
        <taxon>Rhodobacter group</taxon>
        <taxon>Paenirhodobacter</taxon>
    </lineage>
</organism>
<evidence type="ECO:0000256" key="15">
    <source>
        <dbReference type="SAM" id="SignalP"/>
    </source>
</evidence>
<evidence type="ECO:0000256" key="11">
    <source>
        <dbReference type="ARBA" id="ARBA00034000"/>
    </source>
</evidence>
<evidence type="ECO:0000256" key="4">
    <source>
        <dbReference type="ARBA" id="ARBA00022645"/>
    </source>
</evidence>
<evidence type="ECO:0000313" key="18">
    <source>
        <dbReference type="Proteomes" id="UP000279673"/>
    </source>
</evidence>
<feature type="active site" description="Acyl-ester intermediate" evidence="12">
    <location>
        <position position="54"/>
    </location>
</feature>
<dbReference type="AlphaFoldDB" id="A0A421BY13"/>
<dbReference type="InterPro" id="IPR001967">
    <property type="entry name" value="Peptidase_S11_N"/>
</dbReference>
<reference evidence="17 18" key="1">
    <citation type="submission" date="2018-10" db="EMBL/GenBank/DDBJ databases">
        <title>Rhodobacter sp . BO-81.</title>
        <authorList>
            <person name="Im W.T."/>
        </authorList>
    </citation>
    <scope>NUCLEOTIDE SEQUENCE [LARGE SCALE GENOMIC DNA]</scope>
    <source>
        <strain evidence="17 18">BO-81</strain>
    </source>
</reference>
<comment type="caution">
    <text evidence="17">The sequence shown here is derived from an EMBL/GenBank/DDBJ whole genome shotgun (WGS) entry which is preliminary data.</text>
</comment>
<feature type="active site" evidence="12">
    <location>
        <position position="114"/>
    </location>
</feature>
<evidence type="ECO:0000256" key="13">
    <source>
        <dbReference type="PIRSR" id="PIRSR618044-2"/>
    </source>
</evidence>
<keyword evidence="8" id="KW-0133">Cell shape</keyword>
<keyword evidence="10" id="KW-0961">Cell wall biogenesis/degradation</keyword>
<dbReference type="Proteomes" id="UP000279673">
    <property type="component" value="Unassembled WGS sequence"/>
</dbReference>
<comment type="catalytic activity">
    <reaction evidence="11">
        <text>Preferential cleavage: (Ac)2-L-Lys-D-Ala-|-D-Ala. Also transpeptidation of peptidyl-alanyl moieties that are N-acyl substituents of D-alanine.</text>
        <dbReference type="EC" id="3.4.16.4"/>
    </reaction>
</comment>
<evidence type="ECO:0000256" key="1">
    <source>
        <dbReference type="ARBA" id="ARBA00004752"/>
    </source>
</evidence>
<dbReference type="InterPro" id="IPR037167">
    <property type="entry name" value="Peptidase_S11_C_sf"/>
</dbReference>
<evidence type="ECO:0000313" key="17">
    <source>
        <dbReference type="EMBL" id="RLL73038.1"/>
    </source>
</evidence>
<proteinExistence type="inferred from homology"/>
<protein>
    <recommendedName>
        <fullName evidence="3">serine-type D-Ala-D-Ala carboxypeptidase</fullName>
        <ecNumber evidence="3">3.4.16.4</ecNumber>
    </recommendedName>
</protein>
<evidence type="ECO:0000256" key="2">
    <source>
        <dbReference type="ARBA" id="ARBA00007164"/>
    </source>
</evidence>
<name>A0A421BY13_9RHOB</name>
<keyword evidence="9" id="KW-0573">Peptidoglycan synthesis</keyword>
<dbReference type="Pfam" id="PF00768">
    <property type="entry name" value="Peptidase_S11"/>
    <property type="match status" value="1"/>
</dbReference>
<dbReference type="RefSeq" id="WP_121530400.1">
    <property type="nucleotide sequence ID" value="NZ_RCHI01000001.1"/>
</dbReference>
<feature type="signal peptide" evidence="15">
    <location>
        <begin position="1"/>
        <end position="22"/>
    </location>
</feature>
<evidence type="ECO:0000256" key="3">
    <source>
        <dbReference type="ARBA" id="ARBA00012448"/>
    </source>
</evidence>
<dbReference type="EC" id="3.4.16.4" evidence="3"/>
<dbReference type="GO" id="GO:0009002">
    <property type="term" value="F:serine-type D-Ala-D-Ala carboxypeptidase activity"/>
    <property type="evidence" value="ECO:0007669"/>
    <property type="project" value="UniProtKB-EC"/>
</dbReference>
<dbReference type="PANTHER" id="PTHR21581">
    <property type="entry name" value="D-ALANYL-D-ALANINE CARBOXYPEPTIDASE"/>
    <property type="match status" value="1"/>
</dbReference>
<evidence type="ECO:0000259" key="16">
    <source>
        <dbReference type="SMART" id="SM00936"/>
    </source>
</evidence>
<comment type="pathway">
    <text evidence="1">Cell wall biogenesis; peptidoglycan biosynthesis.</text>
</comment>
<dbReference type="InterPro" id="IPR018044">
    <property type="entry name" value="Peptidase_S11"/>
</dbReference>
<keyword evidence="7" id="KW-0378">Hydrolase</keyword>
<feature type="active site" description="Proton acceptor" evidence="12">
    <location>
        <position position="57"/>
    </location>
</feature>
<dbReference type="GO" id="GO:0008360">
    <property type="term" value="P:regulation of cell shape"/>
    <property type="evidence" value="ECO:0007669"/>
    <property type="project" value="UniProtKB-KW"/>
</dbReference>
<dbReference type="GO" id="GO:0071555">
    <property type="term" value="P:cell wall organization"/>
    <property type="evidence" value="ECO:0007669"/>
    <property type="project" value="UniProtKB-KW"/>
</dbReference>
<dbReference type="EMBL" id="RCHI01000001">
    <property type="protein sequence ID" value="RLL73038.1"/>
    <property type="molecule type" value="Genomic_DNA"/>
</dbReference>
<feature type="chain" id="PRO_5019464702" description="serine-type D-Ala-D-Ala carboxypeptidase" evidence="15">
    <location>
        <begin position="23"/>
        <end position="390"/>
    </location>
</feature>
<evidence type="ECO:0000256" key="9">
    <source>
        <dbReference type="ARBA" id="ARBA00022984"/>
    </source>
</evidence>
<dbReference type="InterPro" id="IPR012907">
    <property type="entry name" value="Peptidase_S11_C"/>
</dbReference>
<evidence type="ECO:0000256" key="7">
    <source>
        <dbReference type="ARBA" id="ARBA00022801"/>
    </source>
</evidence>
<dbReference type="GO" id="GO:0009252">
    <property type="term" value="P:peptidoglycan biosynthetic process"/>
    <property type="evidence" value="ECO:0007669"/>
    <property type="project" value="UniProtKB-UniPathway"/>
</dbReference>
<accession>A0A421BY13</accession>